<dbReference type="SMART" id="SM00387">
    <property type="entry name" value="HATPase_c"/>
    <property type="match status" value="1"/>
</dbReference>
<dbReference type="Pfam" id="PF00072">
    <property type="entry name" value="Response_reg"/>
    <property type="match status" value="1"/>
</dbReference>
<evidence type="ECO:0000256" key="6">
    <source>
        <dbReference type="ARBA" id="ARBA00022741"/>
    </source>
</evidence>
<evidence type="ECO:0000256" key="8">
    <source>
        <dbReference type="ARBA" id="ARBA00022840"/>
    </source>
</evidence>
<dbReference type="InterPro" id="IPR001610">
    <property type="entry name" value="PAC"/>
</dbReference>
<keyword evidence="17" id="KW-0472">Membrane</keyword>
<protein>
    <recommendedName>
        <fullName evidence="13">Sensory/regulatory protein RpfC</fullName>
        <ecNumber evidence="2">2.7.13.3</ecNumber>
    </recommendedName>
    <alternativeName>
        <fullName evidence="14">Virulence sensor protein BvgS</fullName>
    </alternativeName>
</protein>
<reference evidence="22 23" key="1">
    <citation type="submission" date="2017-01" db="EMBL/GenBank/DDBJ databases">
        <authorList>
            <person name="Mah S.A."/>
            <person name="Swanson W.J."/>
            <person name="Moy G.W."/>
            <person name="Vacquier V.D."/>
        </authorList>
    </citation>
    <scope>NUCLEOTIDE SEQUENCE [LARGE SCALE GENOMIC DNA]</scope>
    <source>
        <strain evidence="22 23">DSM 22694</strain>
    </source>
</reference>
<keyword evidence="6" id="KW-0547">Nucleotide-binding</keyword>
<dbReference type="Gene3D" id="1.10.287.130">
    <property type="match status" value="1"/>
</dbReference>
<dbReference type="InterPro" id="IPR036097">
    <property type="entry name" value="HisK_dim/P_sf"/>
</dbReference>
<evidence type="ECO:0000256" key="2">
    <source>
        <dbReference type="ARBA" id="ARBA00012438"/>
    </source>
</evidence>
<dbReference type="SUPFAM" id="SSF55785">
    <property type="entry name" value="PYP-like sensor domain (PAS domain)"/>
    <property type="match status" value="2"/>
</dbReference>
<keyword evidence="23" id="KW-1185">Reference proteome</keyword>
<dbReference type="AlphaFoldDB" id="A0A1P8K8X6"/>
<keyword evidence="5" id="KW-0732">Signal</keyword>
<name>A0A1P8K8X6_9BURK</name>
<evidence type="ECO:0000259" key="19">
    <source>
        <dbReference type="PROSITE" id="PS50110"/>
    </source>
</evidence>
<organism evidence="22 23">
    <name type="scientific">Rhodoferax saidenbachensis</name>
    <dbReference type="NCBI Taxonomy" id="1484693"/>
    <lineage>
        <taxon>Bacteria</taxon>
        <taxon>Pseudomonadati</taxon>
        <taxon>Pseudomonadota</taxon>
        <taxon>Betaproteobacteria</taxon>
        <taxon>Burkholderiales</taxon>
        <taxon>Comamonadaceae</taxon>
        <taxon>Rhodoferax</taxon>
    </lineage>
</organism>
<keyword evidence="7 22" id="KW-0418">Kinase</keyword>
<feature type="domain" description="PAC" evidence="21">
    <location>
        <begin position="565"/>
        <end position="617"/>
    </location>
</feature>
<dbReference type="PROSITE" id="PS50109">
    <property type="entry name" value="HIS_KIN"/>
    <property type="match status" value="1"/>
</dbReference>
<dbReference type="SMART" id="SM00086">
    <property type="entry name" value="PAC"/>
    <property type="match status" value="2"/>
</dbReference>
<comment type="catalytic activity">
    <reaction evidence="1">
        <text>ATP + protein L-histidine = ADP + protein N-phospho-L-histidine.</text>
        <dbReference type="EC" id="2.7.13.3"/>
    </reaction>
</comment>
<dbReference type="InterPro" id="IPR005467">
    <property type="entry name" value="His_kinase_dom"/>
</dbReference>
<dbReference type="PRINTS" id="PR00344">
    <property type="entry name" value="BCTRLSENSOR"/>
</dbReference>
<dbReference type="PROSITE" id="PS50112">
    <property type="entry name" value="PAS"/>
    <property type="match status" value="1"/>
</dbReference>
<dbReference type="EC" id="2.7.13.3" evidence="2"/>
<dbReference type="InterPro" id="IPR004358">
    <property type="entry name" value="Sig_transdc_His_kin-like_C"/>
</dbReference>
<evidence type="ECO:0000259" key="21">
    <source>
        <dbReference type="PROSITE" id="PS50113"/>
    </source>
</evidence>
<dbReference type="RefSeq" id="WP_051391654.1">
    <property type="nucleotide sequence ID" value="NZ_CP019239.1"/>
</dbReference>
<gene>
    <name evidence="22" type="ORF">RS694_07735</name>
</gene>
<evidence type="ECO:0000256" key="13">
    <source>
        <dbReference type="ARBA" id="ARBA00068150"/>
    </source>
</evidence>
<dbReference type="STRING" id="1484693.RS694_07735"/>
<accession>A0A1P8K8X6</accession>
<evidence type="ECO:0000256" key="16">
    <source>
        <dbReference type="SAM" id="Coils"/>
    </source>
</evidence>
<evidence type="ECO:0000256" key="15">
    <source>
        <dbReference type="PROSITE-ProRule" id="PRU00169"/>
    </source>
</evidence>
<dbReference type="FunFam" id="1.10.287.130:FF:000002">
    <property type="entry name" value="Two-component osmosensing histidine kinase"/>
    <property type="match status" value="1"/>
</dbReference>
<dbReference type="InterPro" id="IPR000014">
    <property type="entry name" value="PAS"/>
</dbReference>
<dbReference type="InterPro" id="IPR011006">
    <property type="entry name" value="CheY-like_superfamily"/>
</dbReference>
<dbReference type="SUPFAM" id="SSF55874">
    <property type="entry name" value="ATPase domain of HSP90 chaperone/DNA topoisomerase II/histidine kinase"/>
    <property type="match status" value="1"/>
</dbReference>
<keyword evidence="9" id="KW-0902">Two-component regulatory system</keyword>
<dbReference type="GO" id="GO:0005524">
    <property type="term" value="F:ATP binding"/>
    <property type="evidence" value="ECO:0007669"/>
    <property type="project" value="UniProtKB-KW"/>
</dbReference>
<evidence type="ECO:0000256" key="3">
    <source>
        <dbReference type="ARBA" id="ARBA00022553"/>
    </source>
</evidence>
<sequence length="1026" mass="112446">MIPSKAQSHQAKGRSLHTFLAQVIWLCVTPMVLVAAFLAIDDVNDVNKARNEDAIRLTTNMRDVVDSYLRARINALQMLADTTPVGEPSRLSGLYHQAQAFRKSFGGHVVLASLDTQMLFNTREPFGASLPKLPQPKGRAAVPLALKTGKPAVGDAFMGTIAREPLIAVAMPIMRDGNPQGLLISTFETRQFDSRLAVQPLPDGWTLSIVDSKGEEIARRGPQRARMANADIQDQRFVAASSMSAWTVVLEVPPHIFRAPMLEAGIRLAIAIAGATLVGVIGGLLASRRLGESVASLALPSAQDAQILDIQEISAVRELLDQTAHKRALAEAALRDSAALYQHTLDNMLEGCQIIDFQWRYRYLNAASARQGHQTVEGLIGRTMMQAYPGIEHSATFAMLKRCMEERTAQFGENQFDFPDGTVGWFHINVVPVTEGIAVFSMDVTERKSTELALQASQAAALEKQRQAHEKTLLLMNEAVAARARAESANASLRELSMAVEQSAESIAISTLDGTLEYVNAAYLSTSGYTREELLGHSAIPALASSLPSGAGSGLRAMLMRGEVWKGELNSRRKDGSAYTEFAVISPLRQEDNRITHFVAVKQDVTEKKLLNQELEKHRYHLQELITQSTNELQEARAEADTANQAKSAFLANMSHEIRTPMNAIIGLTWLLRNDTPTPEQAGRLEKIDNAARHLLSIINNILDLSKIEAGKLELERTDFALGSVLDNVRSMIMNQAHAKGLTIEVEGDDLPLWLCGDPTRLRQSLLNFAANAVKFTSQGTVWLRCRVEQESPRGIMIRFEVQDTGIGIAPKDLPSLFNAFAQADVTTSRNFGGTGLGLSITRHLAQLMGGDAGCESQEGHGSTFWFTACLQPGHGPATKDPLKKWTDSATELRQRHEGARLLLVEDNPVNREVATELLRRLGLAVDTAENGLVALEMVQAHAYDLILMDVQMPVMDGLQATRAIRQLPTSPSLPILAMTANAFEEDKRACLAAGMNDFVSKPVIPQDLYTTLLRWLETAKNETRH</sequence>
<dbReference type="Pfam" id="PF08448">
    <property type="entry name" value="PAS_4"/>
    <property type="match status" value="1"/>
</dbReference>
<dbReference type="SUPFAM" id="SSF52172">
    <property type="entry name" value="CheY-like"/>
    <property type="match status" value="1"/>
</dbReference>
<dbReference type="CDD" id="cd17546">
    <property type="entry name" value="REC_hyHK_CKI1_RcsC-like"/>
    <property type="match status" value="1"/>
</dbReference>
<keyword evidence="3 15" id="KW-0597">Phosphoprotein</keyword>
<comment type="function">
    <text evidence="11">Member of the two-component regulatory system BvgS/BvgA. Phosphorylates BvgA via a four-step phosphorelay in response to environmental signals.</text>
</comment>
<dbReference type="Proteomes" id="UP000186110">
    <property type="component" value="Chromosome"/>
</dbReference>
<dbReference type="CDD" id="cd16922">
    <property type="entry name" value="HATPase_EvgS-ArcB-TorS-like"/>
    <property type="match status" value="1"/>
</dbReference>
<keyword evidence="16" id="KW-0175">Coiled coil</keyword>
<dbReference type="eggNOG" id="COG3829">
    <property type="taxonomic scope" value="Bacteria"/>
</dbReference>
<feature type="domain" description="Response regulatory" evidence="19">
    <location>
        <begin position="901"/>
        <end position="1017"/>
    </location>
</feature>
<dbReference type="Pfam" id="PF13426">
    <property type="entry name" value="PAS_9"/>
    <property type="match status" value="1"/>
</dbReference>
<evidence type="ECO:0000256" key="5">
    <source>
        <dbReference type="ARBA" id="ARBA00022729"/>
    </source>
</evidence>
<evidence type="ECO:0000256" key="10">
    <source>
        <dbReference type="ARBA" id="ARBA00023026"/>
    </source>
</evidence>
<dbReference type="Pfam" id="PF00512">
    <property type="entry name" value="HisKA"/>
    <property type="match status" value="1"/>
</dbReference>
<dbReference type="GO" id="GO:0000155">
    <property type="term" value="F:phosphorelay sensor kinase activity"/>
    <property type="evidence" value="ECO:0007669"/>
    <property type="project" value="InterPro"/>
</dbReference>
<keyword evidence="10" id="KW-0843">Virulence</keyword>
<dbReference type="InterPro" id="IPR000700">
    <property type="entry name" value="PAS-assoc_C"/>
</dbReference>
<dbReference type="Pfam" id="PF02518">
    <property type="entry name" value="HATPase_c"/>
    <property type="match status" value="1"/>
</dbReference>
<dbReference type="PROSITE" id="PS50110">
    <property type="entry name" value="RESPONSE_REGULATORY"/>
    <property type="match status" value="1"/>
</dbReference>
<evidence type="ECO:0000256" key="14">
    <source>
        <dbReference type="ARBA" id="ARBA00070152"/>
    </source>
</evidence>
<evidence type="ECO:0000259" key="18">
    <source>
        <dbReference type="PROSITE" id="PS50109"/>
    </source>
</evidence>
<feature type="domain" description="PAS" evidence="20">
    <location>
        <begin position="492"/>
        <end position="540"/>
    </location>
</feature>
<feature type="domain" description="Histidine kinase" evidence="18">
    <location>
        <begin position="653"/>
        <end position="873"/>
    </location>
</feature>
<keyword evidence="4" id="KW-0808">Transferase</keyword>
<keyword evidence="17" id="KW-1133">Transmembrane helix</keyword>
<dbReference type="PANTHER" id="PTHR45339">
    <property type="entry name" value="HYBRID SIGNAL TRANSDUCTION HISTIDINE KINASE J"/>
    <property type="match status" value="1"/>
</dbReference>
<dbReference type="NCBIfam" id="TIGR00229">
    <property type="entry name" value="sensory_box"/>
    <property type="match status" value="2"/>
</dbReference>
<evidence type="ECO:0000256" key="17">
    <source>
        <dbReference type="SAM" id="Phobius"/>
    </source>
</evidence>
<keyword evidence="8" id="KW-0067">ATP-binding</keyword>
<dbReference type="SMART" id="SM00388">
    <property type="entry name" value="HisKA"/>
    <property type="match status" value="1"/>
</dbReference>
<dbReference type="KEGG" id="rsb:RS694_07735"/>
<dbReference type="SMART" id="SM00091">
    <property type="entry name" value="PAS"/>
    <property type="match status" value="2"/>
</dbReference>
<evidence type="ECO:0000256" key="4">
    <source>
        <dbReference type="ARBA" id="ARBA00022679"/>
    </source>
</evidence>
<feature type="coiled-coil region" evidence="16">
    <location>
        <begin position="608"/>
        <end position="653"/>
    </location>
</feature>
<dbReference type="InterPro" id="IPR001789">
    <property type="entry name" value="Sig_transdc_resp-reg_receiver"/>
</dbReference>
<dbReference type="Gene3D" id="3.30.450.20">
    <property type="entry name" value="PAS domain"/>
    <property type="match status" value="2"/>
</dbReference>
<evidence type="ECO:0000256" key="12">
    <source>
        <dbReference type="ARBA" id="ARBA00064003"/>
    </source>
</evidence>
<evidence type="ECO:0000256" key="7">
    <source>
        <dbReference type="ARBA" id="ARBA00022777"/>
    </source>
</evidence>
<keyword evidence="17" id="KW-0812">Transmembrane</keyword>
<dbReference type="SUPFAM" id="SSF47384">
    <property type="entry name" value="Homodimeric domain of signal transducing histidine kinase"/>
    <property type="match status" value="1"/>
</dbReference>
<comment type="subunit">
    <text evidence="12">At low DSF concentrations, interacts with RpfF.</text>
</comment>
<evidence type="ECO:0000256" key="1">
    <source>
        <dbReference type="ARBA" id="ARBA00000085"/>
    </source>
</evidence>
<evidence type="ECO:0000313" key="22">
    <source>
        <dbReference type="EMBL" id="APW42440.1"/>
    </source>
</evidence>
<dbReference type="EMBL" id="CP019239">
    <property type="protein sequence ID" value="APW42440.1"/>
    <property type="molecule type" value="Genomic_DNA"/>
</dbReference>
<evidence type="ECO:0000259" key="20">
    <source>
        <dbReference type="PROSITE" id="PS50112"/>
    </source>
</evidence>
<evidence type="ECO:0000313" key="23">
    <source>
        <dbReference type="Proteomes" id="UP000186110"/>
    </source>
</evidence>
<dbReference type="SMART" id="SM00448">
    <property type="entry name" value="REC"/>
    <property type="match status" value="1"/>
</dbReference>
<dbReference type="PANTHER" id="PTHR45339:SF5">
    <property type="entry name" value="HISTIDINE KINASE"/>
    <property type="match status" value="1"/>
</dbReference>
<evidence type="ECO:0000256" key="11">
    <source>
        <dbReference type="ARBA" id="ARBA00058004"/>
    </source>
</evidence>
<dbReference type="FunFam" id="3.30.565.10:FF:000010">
    <property type="entry name" value="Sensor histidine kinase RcsC"/>
    <property type="match status" value="1"/>
</dbReference>
<dbReference type="InterPro" id="IPR003661">
    <property type="entry name" value="HisK_dim/P_dom"/>
</dbReference>
<dbReference type="InterPro" id="IPR036890">
    <property type="entry name" value="HATPase_C_sf"/>
</dbReference>
<feature type="transmembrane region" description="Helical" evidence="17">
    <location>
        <begin position="20"/>
        <end position="40"/>
    </location>
</feature>
<feature type="modified residue" description="4-aspartylphosphate" evidence="15">
    <location>
        <position position="950"/>
    </location>
</feature>
<dbReference type="PROSITE" id="PS50113">
    <property type="entry name" value="PAC"/>
    <property type="match status" value="1"/>
</dbReference>
<dbReference type="CDD" id="cd00130">
    <property type="entry name" value="PAS"/>
    <property type="match status" value="2"/>
</dbReference>
<dbReference type="CDD" id="cd00082">
    <property type="entry name" value="HisKA"/>
    <property type="match status" value="1"/>
</dbReference>
<dbReference type="Gene3D" id="3.40.50.2300">
    <property type="match status" value="1"/>
</dbReference>
<dbReference type="InterPro" id="IPR013656">
    <property type="entry name" value="PAS_4"/>
</dbReference>
<dbReference type="Gene3D" id="3.30.565.10">
    <property type="entry name" value="Histidine kinase-like ATPase, C-terminal domain"/>
    <property type="match status" value="1"/>
</dbReference>
<proteinExistence type="predicted"/>
<evidence type="ECO:0000256" key="9">
    <source>
        <dbReference type="ARBA" id="ARBA00023012"/>
    </source>
</evidence>
<dbReference type="InterPro" id="IPR035965">
    <property type="entry name" value="PAS-like_dom_sf"/>
</dbReference>
<dbReference type="eggNOG" id="COG5002">
    <property type="taxonomic scope" value="Bacteria"/>
</dbReference>
<dbReference type="InterPro" id="IPR003594">
    <property type="entry name" value="HATPase_dom"/>
</dbReference>
<feature type="transmembrane region" description="Helical" evidence="17">
    <location>
        <begin position="268"/>
        <end position="286"/>
    </location>
</feature>